<protein>
    <submittedName>
        <fullName evidence="1">Uncharacterized protein</fullName>
    </submittedName>
</protein>
<accession>A0AA86J3E5</accession>
<reference evidence="1 2" key="1">
    <citation type="submission" date="2023-10" db="EMBL/GenBank/DDBJ databases">
        <title>Complete Genome Sequence of Limnobacter thiooxidans CS-K2T, Isolated from freshwater lake sediments in Bavaria, Germany.</title>
        <authorList>
            <person name="Naruki M."/>
            <person name="Watanabe A."/>
            <person name="Warashina T."/>
            <person name="Morita T."/>
            <person name="Arakawa K."/>
        </authorList>
    </citation>
    <scope>NUCLEOTIDE SEQUENCE [LARGE SCALE GENOMIC DNA]</scope>
    <source>
        <strain evidence="1 2">CS-K2</strain>
    </source>
</reference>
<evidence type="ECO:0000313" key="1">
    <source>
        <dbReference type="EMBL" id="BET27031.1"/>
    </source>
</evidence>
<keyword evidence="2" id="KW-1185">Reference proteome</keyword>
<dbReference type="RefSeq" id="WP_338284481.1">
    <property type="nucleotide sequence ID" value="NZ_AP028947.1"/>
</dbReference>
<proteinExistence type="predicted"/>
<dbReference type="EMBL" id="AP028947">
    <property type="protein sequence ID" value="BET27031.1"/>
    <property type="molecule type" value="Genomic_DNA"/>
</dbReference>
<organism evidence="1 2">
    <name type="scientific">Limnobacter thiooxidans</name>
    <dbReference type="NCBI Taxonomy" id="131080"/>
    <lineage>
        <taxon>Bacteria</taxon>
        <taxon>Pseudomonadati</taxon>
        <taxon>Pseudomonadota</taxon>
        <taxon>Betaproteobacteria</taxon>
        <taxon>Burkholderiales</taxon>
        <taxon>Burkholderiaceae</taxon>
        <taxon>Limnobacter</taxon>
    </lineage>
</organism>
<dbReference type="KEGG" id="lto:RGQ30_25320"/>
<evidence type="ECO:0000313" key="2">
    <source>
        <dbReference type="Proteomes" id="UP001329151"/>
    </source>
</evidence>
<dbReference type="AlphaFoldDB" id="A0AA86J3E5"/>
<dbReference type="Proteomes" id="UP001329151">
    <property type="component" value="Chromosome"/>
</dbReference>
<name>A0AA86J3E5_9BURK</name>
<sequence>MPVSLDEAARKITLSGACVVEEAETLHEMLSSHTDWPVDASECEYLHTAVLQVLMSNQPSWLGLPKPPHLRRAMEQIFGGAMNRADLPGRA</sequence>
<gene>
    <name evidence="1" type="ORF">RGQ30_25320</name>
</gene>